<dbReference type="EMBL" id="JH019823">
    <property type="protein sequence ID" value="EGV91278.1"/>
    <property type="molecule type" value="Genomic_DNA"/>
</dbReference>
<evidence type="ECO:0000256" key="1">
    <source>
        <dbReference type="SAM" id="MobiDB-lite"/>
    </source>
</evidence>
<reference evidence="3" key="1">
    <citation type="journal article" date="2011" name="Nat. Biotechnol.">
        <title>The genomic sequence of the Chinese hamster ovary (CHO)-K1 cell line.</title>
        <authorList>
            <person name="Xu X."/>
            <person name="Nagarajan H."/>
            <person name="Lewis N.E."/>
            <person name="Pan S."/>
            <person name="Cai Z."/>
            <person name="Liu X."/>
            <person name="Chen W."/>
            <person name="Xie M."/>
            <person name="Wang W."/>
            <person name="Hammond S."/>
            <person name="Andersen M.R."/>
            <person name="Neff N."/>
            <person name="Passarelli B."/>
            <person name="Koh W."/>
            <person name="Fan H.C."/>
            <person name="Wang J."/>
            <person name="Gui Y."/>
            <person name="Lee K.H."/>
            <person name="Betenbaugh M.J."/>
            <person name="Quake S.R."/>
            <person name="Famili I."/>
            <person name="Palsson B.O."/>
            <person name="Wang J."/>
        </authorList>
    </citation>
    <scope>NUCLEOTIDE SEQUENCE [LARGE SCALE GENOMIC DNA]</scope>
    <source>
        <strain evidence="3">CHO K1 cell line</strain>
    </source>
</reference>
<sequence>MKGVDGQKVLLSASQTGCEQRTRGTHPSFRAVLRCARSVGRKEELERRHQGHLPNPSVSHTVLDNSKQHGKASSRARSRGTV</sequence>
<dbReference type="Proteomes" id="UP000001075">
    <property type="component" value="Unassembled WGS sequence"/>
</dbReference>
<organism evidence="2 3">
    <name type="scientific">Cricetulus griseus</name>
    <name type="common">Chinese hamster</name>
    <name type="synonym">Cricetulus barabensis griseus</name>
    <dbReference type="NCBI Taxonomy" id="10029"/>
    <lineage>
        <taxon>Eukaryota</taxon>
        <taxon>Metazoa</taxon>
        <taxon>Chordata</taxon>
        <taxon>Craniata</taxon>
        <taxon>Vertebrata</taxon>
        <taxon>Euteleostomi</taxon>
        <taxon>Mammalia</taxon>
        <taxon>Eutheria</taxon>
        <taxon>Euarchontoglires</taxon>
        <taxon>Glires</taxon>
        <taxon>Rodentia</taxon>
        <taxon>Myomorpha</taxon>
        <taxon>Muroidea</taxon>
        <taxon>Cricetidae</taxon>
        <taxon>Cricetinae</taxon>
        <taxon>Cricetulus</taxon>
    </lineage>
</organism>
<feature type="compositionally biased region" description="Basic residues" evidence="1">
    <location>
        <begin position="68"/>
        <end position="82"/>
    </location>
</feature>
<accession>G3IPZ4</accession>
<protein>
    <submittedName>
        <fullName evidence="2">Uncharacterized protein</fullName>
    </submittedName>
</protein>
<gene>
    <name evidence="2" type="ORF">I79_026079</name>
</gene>
<dbReference type="AlphaFoldDB" id="G3IPZ4"/>
<name>G3IPZ4_CRIGR</name>
<feature type="region of interest" description="Disordered" evidence="1">
    <location>
        <begin position="41"/>
        <end position="82"/>
    </location>
</feature>
<feature type="compositionally biased region" description="Polar residues" evidence="1">
    <location>
        <begin position="56"/>
        <end position="65"/>
    </location>
</feature>
<evidence type="ECO:0000313" key="2">
    <source>
        <dbReference type="EMBL" id="EGV91278.1"/>
    </source>
</evidence>
<dbReference type="InParanoid" id="G3IPZ4"/>
<proteinExistence type="predicted"/>
<evidence type="ECO:0000313" key="3">
    <source>
        <dbReference type="Proteomes" id="UP000001075"/>
    </source>
</evidence>